<dbReference type="Pfam" id="PF01344">
    <property type="entry name" value="Kelch_1"/>
    <property type="match status" value="2"/>
</dbReference>
<evidence type="ECO:0000256" key="3">
    <source>
        <dbReference type="SAM" id="Phobius"/>
    </source>
</evidence>
<dbReference type="SUPFAM" id="SSF54695">
    <property type="entry name" value="POZ domain"/>
    <property type="match status" value="1"/>
</dbReference>
<evidence type="ECO:0000313" key="7">
    <source>
        <dbReference type="WBParaSite" id="NBR_0001220401-mRNA-1"/>
    </source>
</evidence>
<dbReference type="Proteomes" id="UP000271162">
    <property type="component" value="Unassembled WGS sequence"/>
</dbReference>
<evidence type="ECO:0000313" key="5">
    <source>
        <dbReference type="EMBL" id="VDL75794.1"/>
    </source>
</evidence>
<reference evidence="7" key="1">
    <citation type="submission" date="2017-02" db="UniProtKB">
        <authorList>
            <consortium name="WormBaseParasite"/>
        </authorList>
    </citation>
    <scope>IDENTIFICATION</scope>
</reference>
<keyword evidence="6" id="KW-1185">Reference proteome</keyword>
<keyword evidence="3" id="KW-1133">Transmembrane helix</keyword>
<evidence type="ECO:0000259" key="4">
    <source>
        <dbReference type="PROSITE" id="PS50097"/>
    </source>
</evidence>
<keyword evidence="3" id="KW-0472">Membrane</keyword>
<feature type="domain" description="BTB" evidence="4">
    <location>
        <begin position="24"/>
        <end position="65"/>
    </location>
</feature>
<proteinExistence type="predicted"/>
<dbReference type="InterPro" id="IPR015915">
    <property type="entry name" value="Kelch-typ_b-propeller"/>
</dbReference>
<keyword evidence="1" id="KW-0880">Kelch repeat</keyword>
<dbReference type="InterPro" id="IPR000210">
    <property type="entry name" value="BTB/POZ_dom"/>
</dbReference>
<dbReference type="Gene3D" id="3.30.710.10">
    <property type="entry name" value="Potassium Channel Kv1.1, Chain A"/>
    <property type="match status" value="1"/>
</dbReference>
<dbReference type="STRING" id="27835.A0A0N4Y7Q6"/>
<dbReference type="PANTHER" id="PTHR24412">
    <property type="entry name" value="KELCH PROTEIN"/>
    <property type="match status" value="1"/>
</dbReference>
<reference evidence="5 6" key="2">
    <citation type="submission" date="2018-11" db="EMBL/GenBank/DDBJ databases">
        <authorList>
            <consortium name="Pathogen Informatics"/>
        </authorList>
    </citation>
    <scope>NUCLEOTIDE SEQUENCE [LARGE SCALE GENOMIC DNA]</scope>
</reference>
<evidence type="ECO:0000313" key="6">
    <source>
        <dbReference type="Proteomes" id="UP000271162"/>
    </source>
</evidence>
<keyword evidence="3" id="KW-0812">Transmembrane</keyword>
<gene>
    <name evidence="5" type="ORF">NBR_LOCUS12205</name>
</gene>
<accession>A0A0N4Y7Q6</accession>
<organism evidence="7">
    <name type="scientific">Nippostrongylus brasiliensis</name>
    <name type="common">Rat hookworm</name>
    <dbReference type="NCBI Taxonomy" id="27835"/>
    <lineage>
        <taxon>Eukaryota</taxon>
        <taxon>Metazoa</taxon>
        <taxon>Ecdysozoa</taxon>
        <taxon>Nematoda</taxon>
        <taxon>Chromadorea</taxon>
        <taxon>Rhabditida</taxon>
        <taxon>Rhabditina</taxon>
        <taxon>Rhabditomorpha</taxon>
        <taxon>Strongyloidea</taxon>
        <taxon>Heligmosomidae</taxon>
        <taxon>Nippostrongylus</taxon>
    </lineage>
</organism>
<dbReference type="PROSITE" id="PS50097">
    <property type="entry name" value="BTB"/>
    <property type="match status" value="1"/>
</dbReference>
<keyword evidence="2" id="KW-0677">Repeat</keyword>
<dbReference type="WBParaSite" id="NBR_0001220401-mRNA-1">
    <property type="protein sequence ID" value="NBR_0001220401-mRNA-1"/>
    <property type="gene ID" value="NBR_0001220401"/>
</dbReference>
<feature type="transmembrane region" description="Helical" evidence="3">
    <location>
        <begin position="6"/>
        <end position="22"/>
    </location>
</feature>
<dbReference type="EMBL" id="UYSL01020695">
    <property type="protein sequence ID" value="VDL75794.1"/>
    <property type="molecule type" value="Genomic_DNA"/>
</dbReference>
<dbReference type="Pfam" id="PF00651">
    <property type="entry name" value="BTB"/>
    <property type="match status" value="1"/>
</dbReference>
<evidence type="ECO:0000256" key="1">
    <source>
        <dbReference type="ARBA" id="ARBA00022441"/>
    </source>
</evidence>
<dbReference type="AlphaFoldDB" id="A0A0N4Y7Q6"/>
<feature type="transmembrane region" description="Helical" evidence="3">
    <location>
        <begin position="106"/>
        <end position="124"/>
    </location>
</feature>
<protein>
    <submittedName>
        <fullName evidence="7">Kelch-like protein 7 (inferred by orthology to a human protein)</fullName>
    </submittedName>
</protein>
<dbReference type="InterPro" id="IPR011333">
    <property type="entry name" value="SKP1/BTB/POZ_sf"/>
</dbReference>
<dbReference type="Gene3D" id="2.120.10.80">
    <property type="entry name" value="Kelch-type beta propeller"/>
    <property type="match status" value="2"/>
</dbReference>
<dbReference type="SUPFAM" id="SSF117281">
    <property type="entry name" value="Kelch motif"/>
    <property type="match status" value="1"/>
</dbReference>
<dbReference type="InterPro" id="IPR006652">
    <property type="entry name" value="Kelch_1"/>
</dbReference>
<dbReference type="SMART" id="SM00612">
    <property type="entry name" value="Kelch"/>
    <property type="match status" value="3"/>
</dbReference>
<name>A0A0N4Y7Q6_NIPBR</name>
<evidence type="ECO:0000256" key="2">
    <source>
        <dbReference type="ARBA" id="ARBA00022737"/>
    </source>
</evidence>
<sequence>MQFIVLIIFFVITDVLIFVMDSRETLSSRSYMESKEIRIVVKDIDGKSLRVLVDYMYNGRLDINEKNVRVLFGAAKILQLDPVLVTFLIFIRNSWRAGPKMLRRRMGLGVTALNGIIFAVGGWADSQTIREAEMLDPRQGTYLLLGKWISLPSMMNFHFDCGVAAVNGLLYAAGGGSVSRTLDSVLFNCQRFTRFLRCDIQVEVYDPRACRWTAAQPLLKKRCGAGVTVFRDQIVVVGGLDGNEADLSSAEVIPDIQFFST</sequence>